<evidence type="ECO:0000256" key="1">
    <source>
        <dbReference type="ARBA" id="ARBA00004141"/>
    </source>
</evidence>
<dbReference type="STRING" id="46731.A0A3M6TQY0"/>
<organism evidence="9 10">
    <name type="scientific">Pocillopora damicornis</name>
    <name type="common">Cauliflower coral</name>
    <name type="synonym">Millepora damicornis</name>
    <dbReference type="NCBI Taxonomy" id="46731"/>
    <lineage>
        <taxon>Eukaryota</taxon>
        <taxon>Metazoa</taxon>
        <taxon>Cnidaria</taxon>
        <taxon>Anthozoa</taxon>
        <taxon>Hexacorallia</taxon>
        <taxon>Scleractinia</taxon>
        <taxon>Astrocoeniina</taxon>
        <taxon>Pocilloporidae</taxon>
        <taxon>Pocillopora</taxon>
    </lineage>
</organism>
<keyword evidence="3" id="KW-1133">Transmembrane helix</keyword>
<proteinExistence type="predicted"/>
<evidence type="ECO:0000256" key="5">
    <source>
        <dbReference type="ARBA" id="ARBA00023136"/>
    </source>
</evidence>
<gene>
    <name evidence="9" type="ORF">pdam_00016473</name>
</gene>
<keyword evidence="4" id="KW-0297">G-protein coupled receptor</keyword>
<keyword evidence="7" id="KW-0807">Transducer</keyword>
<dbReference type="PROSITE" id="PS00237">
    <property type="entry name" value="G_PROTEIN_RECEP_F1_1"/>
    <property type="match status" value="1"/>
</dbReference>
<accession>A0A3M6TQY0</accession>
<evidence type="ECO:0000256" key="2">
    <source>
        <dbReference type="ARBA" id="ARBA00022692"/>
    </source>
</evidence>
<name>A0A3M6TQY0_POCDA</name>
<dbReference type="PROSITE" id="PS50262">
    <property type="entry name" value="G_PROTEIN_RECEP_F1_2"/>
    <property type="match status" value="1"/>
</dbReference>
<comment type="caution">
    <text evidence="9">The sequence shown here is derived from an EMBL/GenBank/DDBJ whole genome shotgun (WGS) entry which is preliminary data.</text>
</comment>
<dbReference type="PANTHER" id="PTHR45695">
    <property type="entry name" value="LEUCOKININ RECEPTOR-RELATED"/>
    <property type="match status" value="1"/>
</dbReference>
<keyword evidence="2" id="KW-0812">Transmembrane</keyword>
<evidence type="ECO:0000256" key="6">
    <source>
        <dbReference type="ARBA" id="ARBA00023170"/>
    </source>
</evidence>
<keyword evidence="6" id="KW-0675">Receptor</keyword>
<evidence type="ECO:0000313" key="10">
    <source>
        <dbReference type="Proteomes" id="UP000275408"/>
    </source>
</evidence>
<evidence type="ECO:0000259" key="8">
    <source>
        <dbReference type="PROSITE" id="PS50262"/>
    </source>
</evidence>
<evidence type="ECO:0000256" key="3">
    <source>
        <dbReference type="ARBA" id="ARBA00022989"/>
    </source>
</evidence>
<evidence type="ECO:0000256" key="4">
    <source>
        <dbReference type="ARBA" id="ARBA00023040"/>
    </source>
</evidence>
<dbReference type="GO" id="GO:0004930">
    <property type="term" value="F:G protein-coupled receptor activity"/>
    <property type="evidence" value="ECO:0007669"/>
    <property type="project" value="UniProtKB-KW"/>
</dbReference>
<dbReference type="CDD" id="cd00637">
    <property type="entry name" value="7tm_classA_rhodopsin-like"/>
    <property type="match status" value="1"/>
</dbReference>
<dbReference type="InterPro" id="IPR000276">
    <property type="entry name" value="GPCR_Rhodpsn"/>
</dbReference>
<dbReference type="Proteomes" id="UP000275408">
    <property type="component" value="Unassembled WGS sequence"/>
</dbReference>
<evidence type="ECO:0000313" key="9">
    <source>
        <dbReference type="EMBL" id="RMX43749.1"/>
    </source>
</evidence>
<sequence length="115" mass="12738">MAMSDLLYAIFVVPPNLVGVYAETWLGVGLFGEVSCKLVEFLIYVSASVSVQSLVLIAVDRFGAVVFPLRPPLMTSKLCSFFIVTTWIISLDDRTCPAKDPSTVVINTEREKEKY</sequence>
<keyword evidence="10" id="KW-1185">Reference proteome</keyword>
<dbReference type="PANTHER" id="PTHR45695:SF9">
    <property type="entry name" value="LEUCOKININ RECEPTOR"/>
    <property type="match status" value="1"/>
</dbReference>
<feature type="domain" description="G-protein coupled receptors family 1 profile" evidence="8">
    <location>
        <begin position="1"/>
        <end position="91"/>
    </location>
</feature>
<keyword evidence="5" id="KW-0472">Membrane</keyword>
<dbReference type="Gene3D" id="1.20.1070.10">
    <property type="entry name" value="Rhodopsin 7-helix transmembrane proteins"/>
    <property type="match status" value="1"/>
</dbReference>
<dbReference type="SUPFAM" id="SSF81321">
    <property type="entry name" value="Family A G protein-coupled receptor-like"/>
    <property type="match status" value="1"/>
</dbReference>
<dbReference type="Pfam" id="PF00001">
    <property type="entry name" value="7tm_1"/>
    <property type="match status" value="1"/>
</dbReference>
<evidence type="ECO:0000256" key="7">
    <source>
        <dbReference type="ARBA" id="ARBA00023224"/>
    </source>
</evidence>
<dbReference type="AlphaFoldDB" id="A0A3M6TQY0"/>
<protein>
    <recommendedName>
        <fullName evidence="8">G-protein coupled receptors family 1 profile domain-containing protein</fullName>
    </recommendedName>
</protein>
<reference evidence="9 10" key="1">
    <citation type="journal article" date="2018" name="Sci. Rep.">
        <title>Comparative analysis of the Pocillopora damicornis genome highlights role of immune system in coral evolution.</title>
        <authorList>
            <person name="Cunning R."/>
            <person name="Bay R.A."/>
            <person name="Gillette P."/>
            <person name="Baker A.C."/>
            <person name="Traylor-Knowles N."/>
        </authorList>
    </citation>
    <scope>NUCLEOTIDE SEQUENCE [LARGE SCALE GENOMIC DNA]</scope>
    <source>
        <strain evidence="9">RSMAS</strain>
        <tissue evidence="9">Whole animal</tissue>
    </source>
</reference>
<comment type="subcellular location">
    <subcellularLocation>
        <location evidence="1">Membrane</location>
        <topology evidence="1">Multi-pass membrane protein</topology>
    </subcellularLocation>
</comment>
<dbReference type="GO" id="GO:0005886">
    <property type="term" value="C:plasma membrane"/>
    <property type="evidence" value="ECO:0007669"/>
    <property type="project" value="TreeGrafter"/>
</dbReference>
<dbReference type="EMBL" id="RCHS01003138">
    <property type="protein sequence ID" value="RMX43749.1"/>
    <property type="molecule type" value="Genomic_DNA"/>
</dbReference>
<dbReference type="InterPro" id="IPR017452">
    <property type="entry name" value="GPCR_Rhodpsn_7TM"/>
</dbReference>